<dbReference type="SUPFAM" id="SSF54373">
    <property type="entry name" value="FAD-linked reductases, C-terminal domain"/>
    <property type="match status" value="1"/>
</dbReference>
<dbReference type="SUPFAM" id="SSF51905">
    <property type="entry name" value="FAD/NAD(P)-binding domain"/>
    <property type="match status" value="1"/>
</dbReference>
<comment type="similarity">
    <text evidence="2">Belongs to the flavin monoamine oxidase family.</text>
</comment>
<dbReference type="InterPro" id="IPR001613">
    <property type="entry name" value="Flavin_amine_oxidase"/>
</dbReference>
<dbReference type="PANTHER" id="PTHR43563:SF1">
    <property type="entry name" value="AMINE OXIDASE [FLAVIN-CONTAINING] B"/>
    <property type="match status" value="1"/>
</dbReference>
<dbReference type="InterPro" id="IPR036188">
    <property type="entry name" value="FAD/NAD-bd_sf"/>
</dbReference>
<evidence type="ECO:0000313" key="6">
    <source>
        <dbReference type="EMBL" id="EYB68649.1"/>
    </source>
</evidence>
<feature type="binding site" evidence="4">
    <location>
        <position position="343"/>
    </location>
    <ligand>
        <name>substrate</name>
    </ligand>
</feature>
<protein>
    <recommendedName>
        <fullName evidence="5">Amine oxidase domain-containing protein</fullName>
    </recommendedName>
</protein>
<reference evidence="6 7" key="1">
    <citation type="submission" date="2014-03" db="EMBL/GenBank/DDBJ databases">
        <title>Draft genome sequence of Deinococcus phoenicis 1P10ME.</title>
        <authorList>
            <person name="Stepanov V.G."/>
            <person name="Vaishampayan P."/>
            <person name="Venkateswaran K."/>
            <person name="Fox G.E."/>
        </authorList>
    </citation>
    <scope>NUCLEOTIDE SEQUENCE [LARGE SCALE GENOMIC DNA]</scope>
    <source>
        <strain evidence="6 7">1P10ME</strain>
    </source>
</reference>
<evidence type="ECO:0000256" key="2">
    <source>
        <dbReference type="ARBA" id="ARBA00005995"/>
    </source>
</evidence>
<dbReference type="InterPro" id="IPR050703">
    <property type="entry name" value="Flavin_MAO"/>
</dbReference>
<dbReference type="PATRIC" id="fig|1476583.3.peg.1249"/>
<dbReference type="Gene3D" id="3.90.660.10">
    <property type="match status" value="1"/>
</dbReference>
<gene>
    <name evidence="6" type="ORF">DEIPH_ctg018orf0041</name>
</gene>
<proteinExistence type="inferred from homology"/>
<dbReference type="PRINTS" id="PR00757">
    <property type="entry name" value="AMINEOXDASEF"/>
</dbReference>
<evidence type="ECO:0000256" key="1">
    <source>
        <dbReference type="ARBA" id="ARBA00001974"/>
    </source>
</evidence>
<keyword evidence="7" id="KW-1185">Reference proteome</keyword>
<dbReference type="RefSeq" id="WP_034355542.1">
    <property type="nucleotide sequence ID" value="NZ_JHAC01000018.1"/>
</dbReference>
<dbReference type="Gene3D" id="1.10.405.10">
    <property type="entry name" value="Guanine Nucleotide Dissociation Inhibitor, domain 1"/>
    <property type="match status" value="1"/>
</dbReference>
<dbReference type="Pfam" id="PF01593">
    <property type="entry name" value="Amino_oxidase"/>
    <property type="match status" value="1"/>
</dbReference>
<feature type="binding site" evidence="4">
    <location>
        <position position="238"/>
    </location>
    <ligand>
        <name>FAD</name>
        <dbReference type="ChEBI" id="CHEBI:57692"/>
    </ligand>
</feature>
<comment type="cofactor">
    <cofactor evidence="1">
        <name>FAD</name>
        <dbReference type="ChEBI" id="CHEBI:57692"/>
    </cofactor>
</comment>
<evidence type="ECO:0000259" key="5">
    <source>
        <dbReference type="Pfam" id="PF01593"/>
    </source>
</evidence>
<dbReference type="InterPro" id="IPR002937">
    <property type="entry name" value="Amino_oxidase"/>
</dbReference>
<evidence type="ECO:0000313" key="7">
    <source>
        <dbReference type="Proteomes" id="UP000020492"/>
    </source>
</evidence>
<dbReference type="PANTHER" id="PTHR43563">
    <property type="entry name" value="AMINE OXIDASE"/>
    <property type="match status" value="1"/>
</dbReference>
<feature type="binding site" evidence="4">
    <location>
        <begin position="38"/>
        <end position="39"/>
    </location>
    <ligand>
        <name>FAD</name>
        <dbReference type="ChEBI" id="CHEBI:57692"/>
    </ligand>
</feature>
<dbReference type="AlphaFoldDB" id="A0A016QSA6"/>
<feature type="binding site" evidence="4">
    <location>
        <position position="426"/>
    </location>
    <ligand>
        <name>FAD</name>
        <dbReference type="ChEBI" id="CHEBI:57692"/>
    </ligand>
</feature>
<dbReference type="Gene3D" id="3.50.50.60">
    <property type="entry name" value="FAD/NAD(P)-binding domain"/>
    <property type="match status" value="1"/>
</dbReference>
<organism evidence="6 7">
    <name type="scientific">Deinococcus phoenicis</name>
    <dbReference type="NCBI Taxonomy" id="1476583"/>
    <lineage>
        <taxon>Bacteria</taxon>
        <taxon>Thermotogati</taxon>
        <taxon>Deinococcota</taxon>
        <taxon>Deinococci</taxon>
        <taxon>Deinococcales</taxon>
        <taxon>Deinococcaceae</taxon>
        <taxon>Deinococcus</taxon>
    </lineage>
</organism>
<keyword evidence="3" id="KW-0560">Oxidoreductase</keyword>
<evidence type="ECO:0000256" key="4">
    <source>
        <dbReference type="PIRSR" id="PIRSR601613-1"/>
    </source>
</evidence>
<dbReference type="GO" id="GO:0016491">
    <property type="term" value="F:oxidoreductase activity"/>
    <property type="evidence" value="ECO:0007669"/>
    <property type="project" value="UniProtKB-KW"/>
</dbReference>
<feature type="binding site" evidence="4">
    <location>
        <position position="195"/>
    </location>
    <ligand>
        <name>substrate</name>
    </ligand>
</feature>
<dbReference type="OrthoDB" id="56323at2"/>
<dbReference type="Proteomes" id="UP000020492">
    <property type="component" value="Unassembled WGS sequence"/>
</dbReference>
<comment type="caution">
    <text evidence="6">The sequence shown here is derived from an EMBL/GenBank/DDBJ whole genome shotgun (WGS) entry which is preliminary data.</text>
</comment>
<dbReference type="EMBL" id="JHAC01000018">
    <property type="protein sequence ID" value="EYB68649.1"/>
    <property type="molecule type" value="Genomic_DNA"/>
</dbReference>
<sequence>MITTHPQAPEVIVVGAGLAGLTAARRLTQAGRRVRVLEARERVGGRTQTLRLPVTGVSVDVGGQWVGPNQPHVMALIRELGLEVFPTHDAGQNLAHLLGRTLRYRGLIPPLPPHVLADYALLSGRFEALARRLPKEAPWDAPDAAALDAQTFDTWITRHAHTPQTRALMRLYAGAVFSADAAELSLLHALAYTAHGGGINGHTLTRGNALQDRVLGGAQAIAQRLADGLSDVRLKSPVTRVEQDGAGVTLHTPDGPHHAPHVILAVPPALLAGVPFDPPLPARRAQLQQRLPMGAVVKFLAVYGRPFWREAGLSGMAISDTGPVTVTFDSSPPQGTPGVLLGFIEGHAARALMESREAERRDAALTSLARLFGPQALHPLETVERDWAAEPYSGGCYGALFGPGTWTGYGPALRAPVGRLHWAGAETARVWMNYMDGAVESGERAAAEVLGAGL</sequence>
<name>A0A016QSA6_9DEIO</name>
<accession>A0A016QSA6</accession>
<dbReference type="eggNOG" id="COG1231">
    <property type="taxonomic scope" value="Bacteria"/>
</dbReference>
<feature type="domain" description="Amine oxidase" evidence="5">
    <location>
        <begin position="18"/>
        <end position="450"/>
    </location>
</feature>
<evidence type="ECO:0000256" key="3">
    <source>
        <dbReference type="ARBA" id="ARBA00023002"/>
    </source>
</evidence>
<dbReference type="STRING" id="1476583.DEIPH_ctg018orf0041"/>